<evidence type="ECO:0000259" key="1">
    <source>
        <dbReference type="PROSITE" id="PS51658"/>
    </source>
</evidence>
<feature type="domain" description="BFN" evidence="1">
    <location>
        <begin position="1"/>
        <end position="136"/>
    </location>
</feature>
<protein>
    <recommendedName>
        <fullName evidence="1">BFN domain-containing protein</fullName>
    </recommendedName>
</protein>
<dbReference type="InterPro" id="IPR003729">
    <property type="entry name" value="Bi_nuclease_dom"/>
</dbReference>
<dbReference type="Pfam" id="PF02577">
    <property type="entry name" value="BFN_dom"/>
    <property type="match status" value="1"/>
</dbReference>
<name>A0A8J3IAB3_9CHLR</name>
<organism evidence="2 3">
    <name type="scientific">Ktedonospora formicarum</name>
    <dbReference type="NCBI Taxonomy" id="2778364"/>
    <lineage>
        <taxon>Bacteria</taxon>
        <taxon>Bacillati</taxon>
        <taxon>Chloroflexota</taxon>
        <taxon>Ktedonobacteria</taxon>
        <taxon>Ktedonobacterales</taxon>
        <taxon>Ktedonobacteraceae</taxon>
        <taxon>Ktedonospora</taxon>
    </lineage>
</organism>
<dbReference type="EMBL" id="BNJF01000008">
    <property type="protein sequence ID" value="GHO50326.1"/>
    <property type="molecule type" value="Genomic_DNA"/>
</dbReference>
<evidence type="ECO:0000313" key="2">
    <source>
        <dbReference type="EMBL" id="GHO50326.1"/>
    </source>
</evidence>
<sequence length="495" mass="55671">MSQMRILKIVVQNKHHTQITTFLLLDAQQQRVLALSLYETIPVGPMRVSAQQDATATEPLTIDFLANVLRALGGTIEEIMLVTQPGGVLYAQVHLRDLRGQNVVTARLNDALRLAERENCKISASQEVLDLYAVNLADYGAMPQEQFAAVERLAEHNPRALLPALREPRNLDFSMGSRYWRFGRDTENASYALDPLVTYAGNASLAITLHQPFTRGKVSILSYESFLADHYRGQRLRLVAYVKVENMHQPLFELMVNSSVEECSASISGFPARSSRLTRSHITPPTEGSDWAQHELVIDVPDDAYDIHFSLDTHEQGKIWLGGLHIETVDQHVPFTGTLLRPPSRQPLNLDFSSGLEYWSVEESALWHYEYGIEESAEPHRAASAYLKAIDAAPGDSCTLQQMVNMQDHKGKQVRLQAMLKTQDVELQMSLFIGSPFVGVEGDRIEEAIKGTTTWTSHTMIWQVPQEQRGLMSFGIALRGRGQVWLKDVRWEVIV</sequence>
<evidence type="ECO:0000313" key="3">
    <source>
        <dbReference type="Proteomes" id="UP000612362"/>
    </source>
</evidence>
<dbReference type="SUPFAM" id="SSF103256">
    <property type="entry name" value="Hypothetical protein TM0160"/>
    <property type="match status" value="1"/>
</dbReference>
<dbReference type="Gene3D" id="3.10.690.10">
    <property type="entry name" value="Bifunctional nuclease domain"/>
    <property type="match status" value="1"/>
</dbReference>
<dbReference type="GO" id="GO:0004518">
    <property type="term" value="F:nuclease activity"/>
    <property type="evidence" value="ECO:0007669"/>
    <property type="project" value="InterPro"/>
</dbReference>
<reference evidence="2" key="1">
    <citation type="submission" date="2020-10" db="EMBL/GenBank/DDBJ databases">
        <title>Taxonomic study of unclassified bacteria belonging to the class Ktedonobacteria.</title>
        <authorList>
            <person name="Yabe S."/>
            <person name="Wang C.M."/>
            <person name="Zheng Y."/>
            <person name="Sakai Y."/>
            <person name="Cavaletti L."/>
            <person name="Monciardini P."/>
            <person name="Donadio S."/>
        </authorList>
    </citation>
    <scope>NUCLEOTIDE SEQUENCE</scope>
    <source>
        <strain evidence="2">SOSP1-1</strain>
    </source>
</reference>
<dbReference type="InterPro" id="IPR036104">
    <property type="entry name" value="BFN_sf"/>
</dbReference>
<dbReference type="PROSITE" id="PS51658">
    <property type="entry name" value="BFN"/>
    <property type="match status" value="1"/>
</dbReference>
<dbReference type="AlphaFoldDB" id="A0A8J3IAB3"/>
<proteinExistence type="predicted"/>
<dbReference type="Proteomes" id="UP000612362">
    <property type="component" value="Unassembled WGS sequence"/>
</dbReference>
<dbReference type="RefSeq" id="WP_220199366.1">
    <property type="nucleotide sequence ID" value="NZ_BNJF01000008.1"/>
</dbReference>
<gene>
    <name evidence="2" type="ORF">KSX_84890</name>
</gene>
<dbReference type="Gene3D" id="2.60.120.260">
    <property type="entry name" value="Galactose-binding domain-like"/>
    <property type="match status" value="2"/>
</dbReference>
<comment type="caution">
    <text evidence="2">The sequence shown here is derived from an EMBL/GenBank/DDBJ whole genome shotgun (WGS) entry which is preliminary data.</text>
</comment>
<accession>A0A8J3IAB3</accession>
<keyword evidence="3" id="KW-1185">Reference proteome</keyword>